<dbReference type="GO" id="GO:0008168">
    <property type="term" value="F:methyltransferase activity"/>
    <property type="evidence" value="ECO:0007669"/>
    <property type="project" value="UniProtKB-KW"/>
</dbReference>
<dbReference type="AlphaFoldDB" id="A0A0G1YHB7"/>
<dbReference type="Gene3D" id="2.60.40.1180">
    <property type="entry name" value="Golgi alpha-mannosidase II"/>
    <property type="match status" value="1"/>
</dbReference>
<evidence type="ECO:0000259" key="4">
    <source>
        <dbReference type="Pfam" id="PF10672"/>
    </source>
</evidence>
<gene>
    <name evidence="5" type="ORF">UY92_C0005G0033</name>
</gene>
<dbReference type="Pfam" id="PF10672">
    <property type="entry name" value="Methyltrans_SAM"/>
    <property type="match status" value="1"/>
</dbReference>
<dbReference type="SUPFAM" id="SSF53335">
    <property type="entry name" value="S-adenosyl-L-methionine-dependent methyltransferases"/>
    <property type="match status" value="1"/>
</dbReference>
<sequence>MPELQILKTLPSPGYELIDSGAGEKLERYGEVIFRRPDPQALWPKRLPEKTWGEAQAVFSREGRRSDWEFKPGVPERWPIELGFLRFWIRPTAFKHTGLFPEQLPNWHWTQEIIKKSGRPITVLNLFGYTGGATLAAAAAGAEVCHVDGSKVAIGWARDNAALSGLADRPIRWILDDARSFVRRELKRGRRYDGIILDPPAFGHGPSKELWKIEDHLPPLMRMCREIMSETPLFFLINGYASGYSAIAYENNLRPLLDSNGGIFARGELTIEESGSGRLLPGGIFARWHSGL</sequence>
<evidence type="ECO:0000256" key="1">
    <source>
        <dbReference type="ARBA" id="ARBA00022603"/>
    </source>
</evidence>
<name>A0A0G1YHB7_9BACT</name>
<dbReference type="PANTHER" id="PTHR43042">
    <property type="entry name" value="SAM-DEPENDENT METHYLTRANSFERASE"/>
    <property type="match status" value="1"/>
</dbReference>
<dbReference type="PANTHER" id="PTHR43042:SF2">
    <property type="entry name" value="SAM-DEPENDENT METHYLTRANSFERASE"/>
    <property type="match status" value="1"/>
</dbReference>
<dbReference type="Proteomes" id="UP000033870">
    <property type="component" value="Unassembled WGS sequence"/>
</dbReference>
<keyword evidence="2" id="KW-0808">Transferase</keyword>
<dbReference type="STRING" id="1619044.UY92_C0005G0033"/>
<reference evidence="5 6" key="1">
    <citation type="journal article" date="2015" name="Nature">
        <title>rRNA introns, odd ribosomes, and small enigmatic genomes across a large radiation of phyla.</title>
        <authorList>
            <person name="Brown C.T."/>
            <person name="Hug L.A."/>
            <person name="Thomas B.C."/>
            <person name="Sharon I."/>
            <person name="Castelle C.J."/>
            <person name="Singh A."/>
            <person name="Wilkins M.J."/>
            <person name="Williams K.H."/>
            <person name="Banfield J.F."/>
        </authorList>
    </citation>
    <scope>NUCLEOTIDE SEQUENCE [LARGE SCALE GENOMIC DNA]</scope>
</reference>
<keyword evidence="1" id="KW-0489">Methyltransferase</keyword>
<organism evidence="5 6">
    <name type="scientific">Candidatus Magasanikbacteria bacterium GW2011_GWA2_56_11</name>
    <dbReference type="NCBI Taxonomy" id="1619044"/>
    <lineage>
        <taxon>Bacteria</taxon>
        <taxon>Candidatus Magasanikiibacteriota</taxon>
    </lineage>
</organism>
<dbReference type="InterPro" id="IPR019614">
    <property type="entry name" value="SAM-dep_methyl-trfase"/>
</dbReference>
<dbReference type="CDD" id="cd02440">
    <property type="entry name" value="AdoMet_MTases"/>
    <property type="match status" value="1"/>
</dbReference>
<accession>A0A0G1YHB7</accession>
<evidence type="ECO:0000256" key="3">
    <source>
        <dbReference type="ARBA" id="ARBA00022691"/>
    </source>
</evidence>
<comment type="caution">
    <text evidence="5">The sequence shown here is derived from an EMBL/GenBank/DDBJ whole genome shotgun (WGS) entry which is preliminary data.</text>
</comment>
<dbReference type="Gene3D" id="3.40.50.150">
    <property type="entry name" value="Vaccinia Virus protein VP39"/>
    <property type="match status" value="1"/>
</dbReference>
<dbReference type="PATRIC" id="fig|1619044.3.peg.410"/>
<evidence type="ECO:0000256" key="2">
    <source>
        <dbReference type="ARBA" id="ARBA00022679"/>
    </source>
</evidence>
<evidence type="ECO:0000313" key="5">
    <source>
        <dbReference type="EMBL" id="KKW42611.1"/>
    </source>
</evidence>
<evidence type="ECO:0000313" key="6">
    <source>
        <dbReference type="Proteomes" id="UP000033870"/>
    </source>
</evidence>
<dbReference type="EMBL" id="LCRX01000005">
    <property type="protein sequence ID" value="KKW42611.1"/>
    <property type="molecule type" value="Genomic_DNA"/>
</dbReference>
<dbReference type="InterPro" id="IPR029063">
    <property type="entry name" value="SAM-dependent_MTases_sf"/>
</dbReference>
<feature type="domain" description="S-adenosylmethionine-dependent methyltransferase" evidence="4">
    <location>
        <begin position="69"/>
        <end position="206"/>
    </location>
</feature>
<proteinExistence type="predicted"/>
<dbReference type="GO" id="GO:0032259">
    <property type="term" value="P:methylation"/>
    <property type="evidence" value="ECO:0007669"/>
    <property type="project" value="UniProtKB-KW"/>
</dbReference>
<keyword evidence="3" id="KW-0949">S-adenosyl-L-methionine</keyword>
<protein>
    <recommendedName>
        <fullName evidence="4">S-adenosylmethionine-dependent methyltransferase domain-containing protein</fullName>
    </recommendedName>
</protein>
<dbReference type="InterPro" id="IPR013780">
    <property type="entry name" value="Glyco_hydro_b"/>
</dbReference>